<name>A0ABS9J352_9FLAO</name>
<keyword evidence="5" id="KW-1185">Reference proteome</keyword>
<dbReference type="PROSITE" id="PS00893">
    <property type="entry name" value="NUDIX_BOX"/>
    <property type="match status" value="1"/>
</dbReference>
<dbReference type="PANTHER" id="PTHR43736:SF4">
    <property type="entry name" value="SLR1690 PROTEIN"/>
    <property type="match status" value="1"/>
</dbReference>
<comment type="similarity">
    <text evidence="2">Belongs to the Nudix hydrolase family.</text>
</comment>
<dbReference type="PROSITE" id="PS51462">
    <property type="entry name" value="NUDIX"/>
    <property type="match status" value="1"/>
</dbReference>
<dbReference type="EMBL" id="JAETXX010000004">
    <property type="protein sequence ID" value="MCF8714866.1"/>
    <property type="molecule type" value="Genomic_DNA"/>
</dbReference>
<dbReference type="InterPro" id="IPR020476">
    <property type="entry name" value="Nudix_hydrolase"/>
</dbReference>
<dbReference type="InterPro" id="IPR036390">
    <property type="entry name" value="WH_DNA-bd_sf"/>
</dbReference>
<dbReference type="Pfam" id="PF21906">
    <property type="entry name" value="WHD_NrtR"/>
    <property type="match status" value="1"/>
</dbReference>
<proteinExistence type="inferred from homology"/>
<dbReference type="Gene3D" id="3.90.79.10">
    <property type="entry name" value="Nucleoside Triphosphate Pyrophosphohydrolase"/>
    <property type="match status" value="1"/>
</dbReference>
<dbReference type="InterPro" id="IPR015797">
    <property type="entry name" value="NUDIX_hydrolase-like_dom_sf"/>
</dbReference>
<keyword evidence="1 2" id="KW-0378">Hydrolase</keyword>
<dbReference type="Pfam" id="PF00293">
    <property type="entry name" value="NUDIX"/>
    <property type="match status" value="1"/>
</dbReference>
<dbReference type="Gene3D" id="1.10.10.10">
    <property type="entry name" value="Winged helix-like DNA-binding domain superfamily/Winged helix DNA-binding domain"/>
    <property type="match status" value="1"/>
</dbReference>
<sequence>MDITQNIKVAVDAVVFGYTDNSLKILLIQQKYGSEKDKWGLPGGFVKDNETLDKAVVRELEEETGINANYLEQLYTFGALERDPRGRVISISYMALINPNNYKIKAASDAKDVKWFSINEIPPLAYDHCAILKVGKERLKNKINYQPIGFELLSKEFPFSDLENLYQTILDKKIDRRNFRKKIMSFGFLEETDKIHKPASGRPAKLYKFNQNKYKELESKGFHFEIKFA</sequence>
<dbReference type="InterPro" id="IPR036388">
    <property type="entry name" value="WH-like_DNA-bd_sf"/>
</dbReference>
<dbReference type="PRINTS" id="PR00502">
    <property type="entry name" value="NUDIXFAMILY"/>
</dbReference>
<evidence type="ECO:0000256" key="1">
    <source>
        <dbReference type="ARBA" id="ARBA00022801"/>
    </source>
</evidence>
<dbReference type="SUPFAM" id="SSF55811">
    <property type="entry name" value="Nudix"/>
    <property type="match status" value="1"/>
</dbReference>
<organism evidence="4 5">
    <name type="scientific">Joostella atrarenae</name>
    <dbReference type="NCBI Taxonomy" id="679257"/>
    <lineage>
        <taxon>Bacteria</taxon>
        <taxon>Pseudomonadati</taxon>
        <taxon>Bacteroidota</taxon>
        <taxon>Flavobacteriia</taxon>
        <taxon>Flavobacteriales</taxon>
        <taxon>Flavobacteriaceae</taxon>
        <taxon>Joostella</taxon>
    </lineage>
</organism>
<dbReference type="CDD" id="cd18873">
    <property type="entry name" value="NUDIX_NadM_like"/>
    <property type="match status" value="1"/>
</dbReference>
<evidence type="ECO:0000259" key="3">
    <source>
        <dbReference type="PROSITE" id="PS51462"/>
    </source>
</evidence>
<dbReference type="PANTHER" id="PTHR43736">
    <property type="entry name" value="ADP-RIBOSE PYROPHOSPHATASE"/>
    <property type="match status" value="1"/>
</dbReference>
<dbReference type="InterPro" id="IPR020084">
    <property type="entry name" value="NUDIX_hydrolase_CS"/>
</dbReference>
<reference evidence="4 5" key="1">
    <citation type="submission" date="2021-01" db="EMBL/GenBank/DDBJ databases">
        <title>Genome sequencing of Joostella atrarenae M1-2 (= KCTC 23194).</title>
        <authorList>
            <person name="Zakaria M.R."/>
            <person name="Lam M.Q."/>
            <person name="Chong C.S."/>
        </authorList>
    </citation>
    <scope>NUCLEOTIDE SEQUENCE [LARGE SCALE GENOMIC DNA]</scope>
    <source>
        <strain evidence="4 5">M1-2</strain>
    </source>
</reference>
<dbReference type="Proteomes" id="UP000829517">
    <property type="component" value="Unassembled WGS sequence"/>
</dbReference>
<feature type="domain" description="Nudix hydrolase" evidence="3">
    <location>
        <begin position="6"/>
        <end position="139"/>
    </location>
</feature>
<evidence type="ECO:0000313" key="4">
    <source>
        <dbReference type="EMBL" id="MCF8714866.1"/>
    </source>
</evidence>
<dbReference type="InterPro" id="IPR000086">
    <property type="entry name" value="NUDIX_hydrolase_dom"/>
</dbReference>
<accession>A0ABS9J352</accession>
<gene>
    <name evidence="4" type="ORF">JM658_08495</name>
</gene>
<dbReference type="SUPFAM" id="SSF46785">
    <property type="entry name" value="Winged helix' DNA-binding domain"/>
    <property type="match status" value="1"/>
</dbReference>
<protein>
    <submittedName>
        <fullName evidence="4">NUDIX hydrolase</fullName>
    </submittedName>
</protein>
<comment type="caution">
    <text evidence="4">The sequence shown here is derived from an EMBL/GenBank/DDBJ whole genome shotgun (WGS) entry which is preliminary data.</text>
</comment>
<dbReference type="RefSeq" id="WP_236958833.1">
    <property type="nucleotide sequence ID" value="NZ_JAETXX010000004.1"/>
</dbReference>
<evidence type="ECO:0000313" key="5">
    <source>
        <dbReference type="Proteomes" id="UP000829517"/>
    </source>
</evidence>
<evidence type="ECO:0000256" key="2">
    <source>
        <dbReference type="RuleBase" id="RU003476"/>
    </source>
</evidence>
<dbReference type="GO" id="GO:0016787">
    <property type="term" value="F:hydrolase activity"/>
    <property type="evidence" value="ECO:0007669"/>
    <property type="project" value="UniProtKB-KW"/>
</dbReference>
<dbReference type="InterPro" id="IPR054105">
    <property type="entry name" value="WHD_NrtR"/>
</dbReference>